<dbReference type="AlphaFoldDB" id="A0A1Q8E5H4"/>
<keyword evidence="2" id="KW-1185">Reference proteome</keyword>
<dbReference type="InterPro" id="IPR023214">
    <property type="entry name" value="HAD_sf"/>
</dbReference>
<dbReference type="GO" id="GO:0005829">
    <property type="term" value="C:cytosol"/>
    <property type="evidence" value="ECO:0007669"/>
    <property type="project" value="TreeGrafter"/>
</dbReference>
<evidence type="ECO:0000313" key="1">
    <source>
        <dbReference type="EMBL" id="OLF47057.1"/>
    </source>
</evidence>
<organism evidence="1 2">
    <name type="scientific">Streptococcus cuniculi</name>
    <dbReference type="NCBI Taxonomy" id="1432788"/>
    <lineage>
        <taxon>Bacteria</taxon>
        <taxon>Bacillati</taxon>
        <taxon>Bacillota</taxon>
        <taxon>Bacilli</taxon>
        <taxon>Lactobacillales</taxon>
        <taxon>Streptococcaceae</taxon>
        <taxon>Streptococcus</taxon>
    </lineage>
</organism>
<dbReference type="InterPro" id="IPR023198">
    <property type="entry name" value="PGP-like_dom2"/>
</dbReference>
<dbReference type="RefSeq" id="WP_075105552.1">
    <property type="nucleotide sequence ID" value="NZ_MSJM01000010.1"/>
</dbReference>
<sequence>MNEAFIWDLDGTLLDSYDAILLGLEETYQQFDVPFHREEIKVFILRYSVKELLVQLSQAEQIPLETLNTVRAHSLREKNAHIQLMEGAREILEWGHQTGIKQFVYTHKGDNAFAILDELGISKYFVEVLTGDSGFARKPHPEAIVYLVEKYDLSQETTYYIGDRLLDAETAQAAGIKSLNLTVASSANNTHIESLLAIKEVVG</sequence>
<comment type="caution">
    <text evidence="1">The sequence shown here is derived from an EMBL/GenBank/DDBJ whole genome shotgun (WGS) entry which is preliminary data.</text>
</comment>
<dbReference type="SFLD" id="SFLDS00003">
    <property type="entry name" value="Haloacid_Dehalogenase"/>
    <property type="match status" value="1"/>
</dbReference>
<dbReference type="Pfam" id="PF13419">
    <property type="entry name" value="HAD_2"/>
    <property type="match status" value="1"/>
</dbReference>
<dbReference type="Gene3D" id="1.10.150.240">
    <property type="entry name" value="Putative phosphatase, domain 2"/>
    <property type="match status" value="1"/>
</dbReference>
<dbReference type="SFLD" id="SFLDG01129">
    <property type="entry name" value="C1.5:_HAD__Beta-PGM__Phosphata"/>
    <property type="match status" value="1"/>
</dbReference>
<protein>
    <submittedName>
        <fullName evidence="1">HAD family hydrolase</fullName>
    </submittedName>
</protein>
<dbReference type="GO" id="GO:0008967">
    <property type="term" value="F:phosphoglycolate phosphatase activity"/>
    <property type="evidence" value="ECO:0007669"/>
    <property type="project" value="TreeGrafter"/>
</dbReference>
<accession>A0A1Q8E5H4</accession>
<dbReference type="InterPro" id="IPR006439">
    <property type="entry name" value="HAD-SF_hydro_IA"/>
</dbReference>
<dbReference type="PANTHER" id="PTHR43434">
    <property type="entry name" value="PHOSPHOGLYCOLATE PHOSPHATASE"/>
    <property type="match status" value="1"/>
</dbReference>
<dbReference type="Gene3D" id="3.40.50.1000">
    <property type="entry name" value="HAD superfamily/HAD-like"/>
    <property type="match status" value="1"/>
</dbReference>
<dbReference type="PANTHER" id="PTHR43434:SF25">
    <property type="entry name" value="PHOSPHOGLYCOLATE PHOSPHATASE"/>
    <property type="match status" value="1"/>
</dbReference>
<proteinExistence type="predicted"/>
<dbReference type="InterPro" id="IPR041492">
    <property type="entry name" value="HAD_2"/>
</dbReference>
<dbReference type="SUPFAM" id="SSF56784">
    <property type="entry name" value="HAD-like"/>
    <property type="match status" value="1"/>
</dbReference>
<dbReference type="EMBL" id="MSJM01000010">
    <property type="protein sequence ID" value="OLF47057.1"/>
    <property type="molecule type" value="Genomic_DNA"/>
</dbReference>
<dbReference type="Proteomes" id="UP000186890">
    <property type="component" value="Unassembled WGS sequence"/>
</dbReference>
<dbReference type="OrthoDB" id="9807630at2"/>
<dbReference type="GO" id="GO:0006281">
    <property type="term" value="P:DNA repair"/>
    <property type="evidence" value="ECO:0007669"/>
    <property type="project" value="TreeGrafter"/>
</dbReference>
<gene>
    <name evidence="1" type="ORF">BU202_09550</name>
</gene>
<dbReference type="InterPro" id="IPR036412">
    <property type="entry name" value="HAD-like_sf"/>
</dbReference>
<evidence type="ECO:0000313" key="2">
    <source>
        <dbReference type="Proteomes" id="UP000186890"/>
    </source>
</evidence>
<reference evidence="2" key="1">
    <citation type="submission" date="2016-12" db="EMBL/GenBank/DDBJ databases">
        <authorList>
            <person name="Gulvik C.A."/>
        </authorList>
    </citation>
    <scope>NUCLEOTIDE SEQUENCE [LARGE SCALE GENOMIC DNA]</scope>
    <source>
        <strain evidence="2">NED12-00049-6B</strain>
    </source>
</reference>
<dbReference type="SFLD" id="SFLDG01135">
    <property type="entry name" value="C1.5.6:_HAD__Beta-PGM__Phospha"/>
    <property type="match status" value="1"/>
</dbReference>
<name>A0A1Q8E5H4_9STRE</name>
<dbReference type="NCBIfam" id="TIGR01549">
    <property type="entry name" value="HAD-SF-IA-v1"/>
    <property type="match status" value="1"/>
</dbReference>
<keyword evidence="1" id="KW-0378">Hydrolase</keyword>
<dbReference type="InterPro" id="IPR050155">
    <property type="entry name" value="HAD-like_hydrolase_sf"/>
</dbReference>